<keyword evidence="2" id="KW-1185">Reference proteome</keyword>
<evidence type="ECO:0000313" key="2">
    <source>
        <dbReference type="Proteomes" id="UP000024635"/>
    </source>
</evidence>
<dbReference type="EMBL" id="JARK01001345">
    <property type="protein sequence ID" value="EYC27132.1"/>
    <property type="molecule type" value="Genomic_DNA"/>
</dbReference>
<organism evidence="1 2">
    <name type="scientific">Ancylostoma ceylanicum</name>
    <dbReference type="NCBI Taxonomy" id="53326"/>
    <lineage>
        <taxon>Eukaryota</taxon>
        <taxon>Metazoa</taxon>
        <taxon>Ecdysozoa</taxon>
        <taxon>Nematoda</taxon>
        <taxon>Chromadorea</taxon>
        <taxon>Rhabditida</taxon>
        <taxon>Rhabditina</taxon>
        <taxon>Rhabditomorpha</taxon>
        <taxon>Strongyloidea</taxon>
        <taxon>Ancylostomatidae</taxon>
        <taxon>Ancylostomatinae</taxon>
        <taxon>Ancylostoma</taxon>
    </lineage>
</organism>
<comment type="caution">
    <text evidence="1">The sequence shown here is derived from an EMBL/GenBank/DDBJ whole genome shotgun (WGS) entry which is preliminary data.</text>
</comment>
<dbReference type="Proteomes" id="UP000024635">
    <property type="component" value="Unassembled WGS sequence"/>
</dbReference>
<name>A0A016VJE0_9BILA</name>
<dbReference type="AlphaFoldDB" id="A0A016VJE0"/>
<gene>
    <name evidence="1" type="primary">Acey_s0009.g542</name>
    <name evidence="1" type="ORF">Y032_0009g542</name>
</gene>
<protein>
    <submittedName>
        <fullName evidence="1">Uncharacterized protein</fullName>
    </submittedName>
</protein>
<reference evidence="2" key="1">
    <citation type="journal article" date="2015" name="Nat. Genet.">
        <title>The genome and transcriptome of the zoonotic hookworm Ancylostoma ceylanicum identify infection-specific gene families.</title>
        <authorList>
            <person name="Schwarz E.M."/>
            <person name="Hu Y."/>
            <person name="Antoshechkin I."/>
            <person name="Miller M.M."/>
            <person name="Sternberg P.W."/>
            <person name="Aroian R.V."/>
        </authorList>
    </citation>
    <scope>NUCLEOTIDE SEQUENCE</scope>
    <source>
        <strain evidence="2">HY135</strain>
    </source>
</reference>
<sequence>MMLVSTSNVGQDCVNTSSQTVFYLYQYQISTSQRHSSPFTILAVSLFDLTRSKSQCHVKFVTGNIGSDSIDRALLEMSCTKIQAVIVVLACCITAAAEVFWSCPETHVTKEDRENVRGMFLAVAEVESEERKGNQDYDLINYELKYNKILERSHIYYYPPNPLKITARTSGNRRCGVTLERGKQYVVGYNGYFRFVVPTDTLSEEEKKLLENNI</sequence>
<evidence type="ECO:0000313" key="1">
    <source>
        <dbReference type="EMBL" id="EYC27132.1"/>
    </source>
</evidence>
<accession>A0A016VJE0</accession>
<dbReference type="Gene3D" id="2.40.50.780">
    <property type="match status" value="1"/>
</dbReference>
<proteinExistence type="predicted"/>